<dbReference type="PROSITE" id="PS52016">
    <property type="entry name" value="TONB_DEPENDENT_REC_3"/>
    <property type="match status" value="1"/>
</dbReference>
<dbReference type="GO" id="GO:0044718">
    <property type="term" value="P:siderophore transmembrane transport"/>
    <property type="evidence" value="ECO:0007669"/>
    <property type="project" value="TreeGrafter"/>
</dbReference>
<comment type="similarity">
    <text evidence="10 11">Belongs to the TonB-dependent receptor family.</text>
</comment>
<evidence type="ECO:0000259" key="12">
    <source>
        <dbReference type="Pfam" id="PF00593"/>
    </source>
</evidence>
<dbReference type="SUPFAM" id="SSF56935">
    <property type="entry name" value="Porins"/>
    <property type="match status" value="1"/>
</dbReference>
<evidence type="ECO:0000256" key="11">
    <source>
        <dbReference type="RuleBase" id="RU003357"/>
    </source>
</evidence>
<dbReference type="GO" id="GO:0009279">
    <property type="term" value="C:cell outer membrane"/>
    <property type="evidence" value="ECO:0007669"/>
    <property type="project" value="UniProtKB-SubCell"/>
</dbReference>
<evidence type="ECO:0000313" key="15">
    <source>
        <dbReference type="Proteomes" id="UP000199608"/>
    </source>
</evidence>
<dbReference type="Pfam" id="PF00593">
    <property type="entry name" value="TonB_dep_Rec_b-barrel"/>
    <property type="match status" value="1"/>
</dbReference>
<evidence type="ECO:0000256" key="3">
    <source>
        <dbReference type="ARBA" id="ARBA00022452"/>
    </source>
</evidence>
<dbReference type="GO" id="GO:0015344">
    <property type="term" value="F:siderophore uptake transmembrane transporter activity"/>
    <property type="evidence" value="ECO:0007669"/>
    <property type="project" value="TreeGrafter"/>
</dbReference>
<dbReference type="PANTHER" id="PTHR30069:SF29">
    <property type="entry name" value="HEMOGLOBIN AND HEMOGLOBIN-HAPTOGLOBIN-BINDING PROTEIN 1-RELATED"/>
    <property type="match status" value="1"/>
</dbReference>
<comment type="subcellular location">
    <subcellularLocation>
        <location evidence="1 10">Cell outer membrane</location>
        <topology evidence="1 10">Multi-pass membrane protein</topology>
    </subcellularLocation>
</comment>
<keyword evidence="3 10" id="KW-1134">Transmembrane beta strand</keyword>
<keyword evidence="4 10" id="KW-0812">Transmembrane</keyword>
<organism evidence="14 15">
    <name type="scientific">Desulfobacula phenolica</name>
    <dbReference type="NCBI Taxonomy" id="90732"/>
    <lineage>
        <taxon>Bacteria</taxon>
        <taxon>Pseudomonadati</taxon>
        <taxon>Thermodesulfobacteriota</taxon>
        <taxon>Desulfobacteria</taxon>
        <taxon>Desulfobacterales</taxon>
        <taxon>Desulfobacteraceae</taxon>
        <taxon>Desulfobacula</taxon>
    </lineage>
</organism>
<keyword evidence="7 10" id="KW-0472">Membrane</keyword>
<dbReference type="AlphaFoldDB" id="A0A1H2K478"/>
<keyword evidence="2 10" id="KW-0813">Transport</keyword>
<dbReference type="InterPro" id="IPR000531">
    <property type="entry name" value="Beta-barrel_TonB"/>
</dbReference>
<dbReference type="InterPro" id="IPR037066">
    <property type="entry name" value="Plug_dom_sf"/>
</dbReference>
<protein>
    <submittedName>
        <fullName evidence="14">TonB-dependent Receptor Plug Domain</fullName>
    </submittedName>
</protein>
<evidence type="ECO:0000256" key="5">
    <source>
        <dbReference type="ARBA" id="ARBA00022729"/>
    </source>
</evidence>
<dbReference type="PROSITE" id="PS00430">
    <property type="entry name" value="TONB_DEPENDENT_REC_1"/>
    <property type="match status" value="1"/>
</dbReference>
<dbReference type="InterPro" id="IPR036942">
    <property type="entry name" value="Beta-barrel_TonB_sf"/>
</dbReference>
<evidence type="ECO:0000259" key="13">
    <source>
        <dbReference type="Pfam" id="PF07715"/>
    </source>
</evidence>
<accession>A0A1H2K478</accession>
<evidence type="ECO:0000256" key="4">
    <source>
        <dbReference type="ARBA" id="ARBA00022692"/>
    </source>
</evidence>
<evidence type="ECO:0000256" key="6">
    <source>
        <dbReference type="ARBA" id="ARBA00023077"/>
    </source>
</evidence>
<dbReference type="InterPro" id="IPR039426">
    <property type="entry name" value="TonB-dep_rcpt-like"/>
</dbReference>
<evidence type="ECO:0000256" key="2">
    <source>
        <dbReference type="ARBA" id="ARBA00022448"/>
    </source>
</evidence>
<dbReference type="Gene3D" id="2.40.170.20">
    <property type="entry name" value="TonB-dependent receptor, beta-barrel domain"/>
    <property type="match status" value="1"/>
</dbReference>
<name>A0A1H2K478_9BACT</name>
<keyword evidence="8 14" id="KW-0675">Receptor</keyword>
<feature type="domain" description="TonB-dependent receptor plug" evidence="13">
    <location>
        <begin position="48"/>
        <end position="149"/>
    </location>
</feature>
<dbReference type="Gene3D" id="2.170.130.10">
    <property type="entry name" value="TonB-dependent receptor, plug domain"/>
    <property type="match status" value="1"/>
</dbReference>
<keyword evidence="15" id="KW-1185">Reference proteome</keyword>
<proteinExistence type="inferred from homology"/>
<dbReference type="EMBL" id="FNLL01000020">
    <property type="protein sequence ID" value="SDU63251.1"/>
    <property type="molecule type" value="Genomic_DNA"/>
</dbReference>
<keyword evidence="6 11" id="KW-0798">TonB box</keyword>
<evidence type="ECO:0000256" key="7">
    <source>
        <dbReference type="ARBA" id="ARBA00023136"/>
    </source>
</evidence>
<dbReference type="InterPro" id="IPR012910">
    <property type="entry name" value="Plug_dom"/>
</dbReference>
<reference evidence="15" key="1">
    <citation type="submission" date="2016-10" db="EMBL/GenBank/DDBJ databases">
        <authorList>
            <person name="Varghese N."/>
            <person name="Submissions S."/>
        </authorList>
    </citation>
    <scope>NUCLEOTIDE SEQUENCE [LARGE SCALE GENOMIC DNA]</scope>
    <source>
        <strain evidence="15">DSM 3384</strain>
    </source>
</reference>
<gene>
    <name evidence="14" type="ORF">SAMN04487931_1203</name>
</gene>
<dbReference type="Proteomes" id="UP000199608">
    <property type="component" value="Unassembled WGS sequence"/>
</dbReference>
<evidence type="ECO:0000313" key="14">
    <source>
        <dbReference type="EMBL" id="SDU63251.1"/>
    </source>
</evidence>
<evidence type="ECO:0000256" key="9">
    <source>
        <dbReference type="ARBA" id="ARBA00023237"/>
    </source>
</evidence>
<feature type="domain" description="TonB-dependent receptor-like beta-barrel" evidence="12">
    <location>
        <begin position="233"/>
        <end position="431"/>
    </location>
</feature>
<dbReference type="PANTHER" id="PTHR30069">
    <property type="entry name" value="TONB-DEPENDENT OUTER MEMBRANE RECEPTOR"/>
    <property type="match status" value="1"/>
</dbReference>
<keyword evidence="5" id="KW-0732">Signal</keyword>
<dbReference type="Pfam" id="PF07715">
    <property type="entry name" value="Plug"/>
    <property type="match status" value="1"/>
</dbReference>
<evidence type="ECO:0000256" key="1">
    <source>
        <dbReference type="ARBA" id="ARBA00004571"/>
    </source>
</evidence>
<dbReference type="InterPro" id="IPR010916">
    <property type="entry name" value="TonB_box_CS"/>
</dbReference>
<evidence type="ECO:0000256" key="10">
    <source>
        <dbReference type="PROSITE-ProRule" id="PRU01360"/>
    </source>
</evidence>
<keyword evidence="9 10" id="KW-0998">Cell outer membrane</keyword>
<sequence>MKKLISILILVILSIVIAAPGWTTVEGDRATRLDTVVVTANKYETLVKDIPASITIIDSDQIKAHNLPNGDIGDILRSIPGITLRRAYAPFPSYPNIRGLGSDATAVLVNGIPTNWEITQAIPPGNIQRVEIIRGPASALYGANVSGGVINIILKEGKKEKSGSLGLGYGRFDTRNLKGDAQGGFNKFKYALAASYEESDGSNIVKNQVNQSVTMIDDCDYDKKTFSLNTAYDINKDSKISLLYNFFKDRYTRGRPHVGGDWDRHFTALAWDHNISNHISFKAYAGLRYDDLLHLYDNGGTNYDPNQKRYTDYYETPMELRVTADAGSKNKVTGGFYYNQQETEQEYRTWLTNNLSQVNEYKVRTLAGYIQDVFKPVEAMTITAGLRYDHWKNYDNYFSNFIDSNPVDRTDDNWSPSFGIRYNFSNALSVWSN</sequence>
<evidence type="ECO:0000256" key="8">
    <source>
        <dbReference type="ARBA" id="ARBA00023170"/>
    </source>
</evidence>